<reference evidence="1" key="1">
    <citation type="submission" date="2005-11" db="EMBL/GenBank/DDBJ databases">
        <authorList>
            <person name="Luo K."/>
            <person name="Pang Y."/>
        </authorList>
    </citation>
    <scope>NUCLEOTIDE SEQUENCE</scope>
</reference>
<accession>Q2V8D3</accession>
<protein>
    <submittedName>
        <fullName evidence="1">CRP1</fullName>
    </submittedName>
</protein>
<sequence>MPTKESEETWAVDYLDQGLEDFACGENEHQDSMRTDCEETCNDPSSKVCFRIRYFFYCYYN</sequence>
<evidence type="ECO:0000313" key="1">
    <source>
        <dbReference type="EMBL" id="ABB92267.1"/>
    </source>
</evidence>
<dbReference type="EMBL" id="DQ286649">
    <property type="protein sequence ID" value="ABB92267.1"/>
    <property type="molecule type" value="Genomic_DNA"/>
</dbReference>
<name>Q2V8D3_9VIRU</name>
<proteinExistence type="predicted"/>
<organism evidence="1">
    <name type="scientific">Microplitis bicoloratus bracovirus</name>
    <dbReference type="NCBI Taxonomy" id="359323"/>
    <lineage>
        <taxon>Viruses</taxon>
        <taxon>Viruses incertae sedis</taxon>
        <taxon>Polydnaviriformidae</taxon>
        <taxon>Bracoviriform</taxon>
    </lineage>
</organism>
<reference evidence="1" key="2">
    <citation type="journal article" date="2006" name="Acta Biochim. Biophys. Sin.">
        <title>Disruption Effect of Microplitis bicoloratus Polydnavirus EGF-like Protein, MbCRP, on Actin Cytoskeleton in Lepidopteran Insect Hemocytes.</title>
        <authorList>
            <person name="Luo K.J."/>
            <person name="Pang Y."/>
        </authorList>
    </citation>
    <scope>NUCLEOTIDE SEQUENCE</scope>
</reference>